<gene>
    <name evidence="11" type="ORF">TCAL_00800</name>
</gene>
<dbReference type="Gene3D" id="4.10.1060.10">
    <property type="entry name" value="Zinc finger, RanBP2-type"/>
    <property type="match status" value="2"/>
</dbReference>
<comment type="subcellular location">
    <subcellularLocation>
        <location evidence="1">Nucleus</location>
    </subcellularLocation>
</comment>
<keyword evidence="2" id="KW-0479">Metal-binding</keyword>
<organism evidence="11 12">
    <name type="scientific">Tigriopus californicus</name>
    <name type="common">Marine copepod</name>
    <dbReference type="NCBI Taxonomy" id="6832"/>
    <lineage>
        <taxon>Eukaryota</taxon>
        <taxon>Metazoa</taxon>
        <taxon>Ecdysozoa</taxon>
        <taxon>Arthropoda</taxon>
        <taxon>Crustacea</taxon>
        <taxon>Multicrustacea</taxon>
        <taxon>Hexanauplia</taxon>
        <taxon>Copepoda</taxon>
        <taxon>Harpacticoida</taxon>
        <taxon>Harpacticidae</taxon>
        <taxon>Tigriopus</taxon>
    </lineage>
</organism>
<evidence type="ECO:0000256" key="5">
    <source>
        <dbReference type="ARBA" id="ARBA00022833"/>
    </source>
</evidence>
<proteinExistence type="predicted"/>
<dbReference type="GO" id="GO:0008270">
    <property type="term" value="F:zinc ion binding"/>
    <property type="evidence" value="ECO:0007669"/>
    <property type="project" value="UniProtKB-KW"/>
</dbReference>
<dbReference type="FunFam" id="4.10.1060.10:FF:000004">
    <property type="entry name" value="Zinc finger Ran-binding domain-containing protein 2"/>
    <property type="match status" value="1"/>
</dbReference>
<dbReference type="SMART" id="SM00547">
    <property type="entry name" value="ZnF_RBZ"/>
    <property type="match status" value="2"/>
</dbReference>
<keyword evidence="5" id="KW-0862">Zinc</keyword>
<dbReference type="PANTHER" id="PTHR12999:SF17">
    <property type="entry name" value="ZINC FINGER RAN-BINDING DOMAIN-CONTAINING PROTEIN 2"/>
    <property type="match status" value="1"/>
</dbReference>
<protein>
    <recommendedName>
        <fullName evidence="10">RanBP2-type domain-containing protein</fullName>
    </recommendedName>
</protein>
<dbReference type="GO" id="GO:0003723">
    <property type="term" value="F:RNA binding"/>
    <property type="evidence" value="ECO:0007669"/>
    <property type="project" value="UniProtKB-KW"/>
</dbReference>
<feature type="compositionally biased region" description="Gly residues" evidence="9">
    <location>
        <begin position="25"/>
        <end position="39"/>
    </location>
</feature>
<evidence type="ECO:0000256" key="1">
    <source>
        <dbReference type="ARBA" id="ARBA00004123"/>
    </source>
</evidence>
<dbReference type="STRING" id="6832.A0A553NEA0"/>
<dbReference type="InterPro" id="IPR001876">
    <property type="entry name" value="Znf_RanBP2"/>
</dbReference>
<evidence type="ECO:0000313" key="12">
    <source>
        <dbReference type="Proteomes" id="UP000318571"/>
    </source>
</evidence>
<evidence type="ECO:0000256" key="8">
    <source>
        <dbReference type="PROSITE-ProRule" id="PRU00322"/>
    </source>
</evidence>
<feature type="domain" description="RanBP2-type" evidence="10">
    <location>
        <begin position="38"/>
        <end position="69"/>
    </location>
</feature>
<feature type="region of interest" description="Disordered" evidence="9">
    <location>
        <begin position="204"/>
        <end position="265"/>
    </location>
</feature>
<dbReference type="GO" id="GO:0001530">
    <property type="term" value="F:lipopolysaccharide binding"/>
    <property type="evidence" value="ECO:0007669"/>
    <property type="project" value="TreeGrafter"/>
</dbReference>
<evidence type="ECO:0000256" key="7">
    <source>
        <dbReference type="ARBA" id="ARBA00023242"/>
    </source>
</evidence>
<feature type="compositionally biased region" description="Basic and acidic residues" evidence="9">
    <location>
        <begin position="137"/>
        <end position="149"/>
    </location>
</feature>
<dbReference type="PROSITE" id="PS50199">
    <property type="entry name" value="ZF_RANBP2_2"/>
    <property type="match status" value="2"/>
</dbReference>
<feature type="domain" description="RanBP2-type" evidence="10">
    <location>
        <begin position="94"/>
        <end position="123"/>
    </location>
</feature>
<evidence type="ECO:0000256" key="6">
    <source>
        <dbReference type="ARBA" id="ARBA00022884"/>
    </source>
</evidence>
<keyword evidence="12" id="KW-1185">Reference proteome</keyword>
<reference evidence="11 12" key="1">
    <citation type="journal article" date="2018" name="Nat. Ecol. Evol.">
        <title>Genomic signatures of mitonuclear coevolution across populations of Tigriopus californicus.</title>
        <authorList>
            <person name="Barreto F.S."/>
            <person name="Watson E.T."/>
            <person name="Lima T.G."/>
            <person name="Willett C.S."/>
            <person name="Edmands S."/>
            <person name="Li W."/>
            <person name="Burton R.S."/>
        </authorList>
    </citation>
    <scope>NUCLEOTIDE SEQUENCE [LARGE SCALE GENOMIC DNA]</scope>
    <source>
        <strain evidence="11 12">San Diego</strain>
    </source>
</reference>
<dbReference type="InterPro" id="IPR036443">
    <property type="entry name" value="Znf_RanBP2_sf"/>
</dbReference>
<keyword evidence="4 8" id="KW-0863">Zinc-finger</keyword>
<evidence type="ECO:0000256" key="4">
    <source>
        <dbReference type="ARBA" id="ARBA00022771"/>
    </source>
</evidence>
<evidence type="ECO:0000256" key="3">
    <source>
        <dbReference type="ARBA" id="ARBA00022737"/>
    </source>
</evidence>
<dbReference type="PANTHER" id="PTHR12999">
    <property type="entry name" value="ZINC FINGER RAN-BINDING DOMAIN-CONTAINING PROTEIN 2 ZRANB2-RELATED"/>
    <property type="match status" value="1"/>
</dbReference>
<evidence type="ECO:0000256" key="9">
    <source>
        <dbReference type="SAM" id="MobiDB-lite"/>
    </source>
</evidence>
<dbReference type="PROSITE" id="PS01358">
    <property type="entry name" value="ZF_RANBP2_1"/>
    <property type="match status" value="2"/>
</dbReference>
<evidence type="ECO:0000256" key="2">
    <source>
        <dbReference type="ARBA" id="ARBA00022723"/>
    </source>
</evidence>
<dbReference type="SUPFAM" id="SSF90209">
    <property type="entry name" value="Ran binding protein zinc finger-like"/>
    <property type="match status" value="2"/>
</dbReference>
<accession>A0A553NEA0</accession>
<evidence type="ECO:0000259" key="10">
    <source>
        <dbReference type="PROSITE" id="PS50199"/>
    </source>
</evidence>
<dbReference type="Proteomes" id="UP000318571">
    <property type="component" value="Chromosome 10"/>
</dbReference>
<name>A0A553NEA0_TIGCA</name>
<keyword evidence="6" id="KW-0694">RNA-binding</keyword>
<keyword evidence="7" id="KW-0539">Nucleus</keyword>
<dbReference type="GO" id="GO:0005634">
    <property type="term" value="C:nucleus"/>
    <property type="evidence" value="ECO:0007669"/>
    <property type="project" value="UniProtKB-SubCell"/>
</dbReference>
<dbReference type="EMBL" id="VCGU01000458">
    <property type="protein sequence ID" value="TRY63689.1"/>
    <property type="molecule type" value="Genomic_DNA"/>
</dbReference>
<dbReference type="AlphaFoldDB" id="A0A553NEA0"/>
<feature type="region of interest" description="Disordered" evidence="9">
    <location>
        <begin position="1"/>
        <end position="39"/>
    </location>
</feature>
<dbReference type="Pfam" id="PF00641">
    <property type="entry name" value="Zn_ribbon_RanBP"/>
    <property type="match status" value="2"/>
</dbReference>
<feature type="region of interest" description="Disordered" evidence="9">
    <location>
        <begin position="129"/>
        <end position="159"/>
    </location>
</feature>
<sequence>MSHHKSRGSREDHRGRSSSGRRPPLGGGGGGPGAQGGPGGDWTCPEDGCANVNFARRAECNRCGAVKPSVGAKLKAVGIEIGTNMAEKSGGLFSADDWQCGKCGNVNWARRSTCNVCNGPRVTEIEQRTGLGGGFNERQDRVEYKRHDSDSDEYDDFESDLIRDPPIHLLEKLDVVHIKPEALDRGPVLRVHAQVVEAEVAEERGVANPGGVEAGRVRDPRTPPRPRPRRHDPAQEVGNVDDQELLAQGSRVSVDPEVLGAPDRRARRLRDHRVVPDLDRALARVEGQGLN</sequence>
<evidence type="ECO:0000313" key="11">
    <source>
        <dbReference type="EMBL" id="TRY63689.1"/>
    </source>
</evidence>
<keyword evidence="3" id="KW-0677">Repeat</keyword>
<feature type="compositionally biased region" description="Acidic residues" evidence="9">
    <location>
        <begin position="150"/>
        <end position="159"/>
    </location>
</feature>
<comment type="caution">
    <text evidence="11">The sequence shown here is derived from an EMBL/GenBank/DDBJ whole genome shotgun (WGS) entry which is preliminary data.</text>
</comment>